<reference evidence="10" key="1">
    <citation type="journal article" date="2019" name="Int. J. Syst. Evol. Microbiol.">
        <title>The Global Catalogue of Microorganisms (GCM) 10K type strain sequencing project: providing services to taxonomists for standard genome sequencing and annotation.</title>
        <authorList>
            <consortium name="The Broad Institute Genomics Platform"/>
            <consortium name="The Broad Institute Genome Sequencing Center for Infectious Disease"/>
            <person name="Wu L."/>
            <person name="Ma J."/>
        </authorList>
    </citation>
    <scope>NUCLEOTIDE SEQUENCE [LARGE SCALE GENOMIC DNA]</scope>
    <source>
        <strain evidence="10">JCM 9458</strain>
    </source>
</reference>
<dbReference type="Pfam" id="PF00015">
    <property type="entry name" value="MCPsignal"/>
    <property type="match status" value="1"/>
</dbReference>
<dbReference type="InterPro" id="IPR004089">
    <property type="entry name" value="MCPsignal_dom"/>
</dbReference>
<dbReference type="InterPro" id="IPR003660">
    <property type="entry name" value="HAMP_dom"/>
</dbReference>
<organism evidence="9 10">
    <name type="scientific">Cryptosporangium minutisporangium</name>
    <dbReference type="NCBI Taxonomy" id="113569"/>
    <lineage>
        <taxon>Bacteria</taxon>
        <taxon>Bacillati</taxon>
        <taxon>Actinomycetota</taxon>
        <taxon>Actinomycetes</taxon>
        <taxon>Cryptosporangiales</taxon>
        <taxon>Cryptosporangiaceae</taxon>
        <taxon>Cryptosporangium</taxon>
    </lineage>
</organism>
<dbReference type="PROSITE" id="PS50885">
    <property type="entry name" value="HAMP"/>
    <property type="match status" value="1"/>
</dbReference>
<evidence type="ECO:0000256" key="5">
    <source>
        <dbReference type="PROSITE-ProRule" id="PRU00284"/>
    </source>
</evidence>
<dbReference type="Pfam" id="PF00672">
    <property type="entry name" value="HAMP"/>
    <property type="match status" value="1"/>
</dbReference>
<keyword evidence="1 6" id="KW-0812">Transmembrane</keyword>
<dbReference type="SMART" id="SM00304">
    <property type="entry name" value="HAMP"/>
    <property type="match status" value="1"/>
</dbReference>
<dbReference type="PRINTS" id="PR00260">
    <property type="entry name" value="CHEMTRNSDUCR"/>
</dbReference>
<evidence type="ECO:0008006" key="11">
    <source>
        <dbReference type="Google" id="ProtNLM"/>
    </source>
</evidence>
<dbReference type="Gene3D" id="1.10.287.950">
    <property type="entry name" value="Methyl-accepting chemotaxis protein"/>
    <property type="match status" value="1"/>
</dbReference>
<dbReference type="EMBL" id="BAAAYN010000006">
    <property type="protein sequence ID" value="GAA3384045.1"/>
    <property type="molecule type" value="Genomic_DNA"/>
</dbReference>
<feature type="domain" description="Methyl-accepting transducer" evidence="7">
    <location>
        <begin position="274"/>
        <end position="517"/>
    </location>
</feature>
<sequence>MGAGLANLRVGTKIVLTVTVVAVVMLIIGGLAWTRLGSLDDRIQHIKNSNISRLNNLVEVRGGLSDSYRGLFVHRVSPAAAQPGAETQAKAGQAAVDEAWSAYMATPDPSSVWKTRTQTFSESWTQYKALVNLLIFQDQPPADVTVPTGIQAQSAAWTAAEETMNAALDQLTELERTQASDAGSSAHTEANGAKTLIGVLIVLGLVVALAVAFAVGRSVARRLSGVQQVLDAVADGDLTRHADETGTDEVGTMARAVNRATASIRSTVTALADSARALADSSQQLSGSAEAIASNAEETSAQTGVLTAASEEVSRNVQTAAAGTDEMGSAIREISQSANDAAGVASRAVTAAAATNATVAKLGESSAEIGNVVKVITSIAEQTNLLALNATIEAARAGEAGKGFAVVANEVKDLAQETAAATENISKRVEAIQADTDSAVAAIEQISGIIAQINDYQMTIASAVEEQTATTQEMSRSIAEASTGAVSIADNIGGVAAAARTTSITVADTRRSAEELARMSHDLQGIVARFRV</sequence>
<comment type="caution">
    <text evidence="9">The sequence shown here is derived from an EMBL/GenBank/DDBJ whole genome shotgun (WGS) entry which is preliminary data.</text>
</comment>
<dbReference type="InterPro" id="IPR024478">
    <property type="entry name" value="HlyB_4HB_MCP"/>
</dbReference>
<dbReference type="Pfam" id="PF12729">
    <property type="entry name" value="4HB_MCP_1"/>
    <property type="match status" value="1"/>
</dbReference>
<dbReference type="SUPFAM" id="SSF58104">
    <property type="entry name" value="Methyl-accepting chemotaxis protein (MCP) signaling domain"/>
    <property type="match status" value="1"/>
</dbReference>
<evidence type="ECO:0000256" key="6">
    <source>
        <dbReference type="SAM" id="Phobius"/>
    </source>
</evidence>
<protein>
    <recommendedName>
        <fullName evidence="11">Methyl-accepting chemotaxis protein</fullName>
    </recommendedName>
</protein>
<dbReference type="SMART" id="SM00283">
    <property type="entry name" value="MA"/>
    <property type="match status" value="1"/>
</dbReference>
<dbReference type="PROSITE" id="PS50111">
    <property type="entry name" value="CHEMOTAXIS_TRANSDUC_2"/>
    <property type="match status" value="1"/>
</dbReference>
<dbReference type="CDD" id="cd06225">
    <property type="entry name" value="HAMP"/>
    <property type="match status" value="1"/>
</dbReference>
<dbReference type="Proteomes" id="UP001501676">
    <property type="component" value="Unassembled WGS sequence"/>
</dbReference>
<dbReference type="PANTHER" id="PTHR32089:SF112">
    <property type="entry name" value="LYSOZYME-LIKE PROTEIN-RELATED"/>
    <property type="match status" value="1"/>
</dbReference>
<dbReference type="PANTHER" id="PTHR32089">
    <property type="entry name" value="METHYL-ACCEPTING CHEMOTAXIS PROTEIN MCPB"/>
    <property type="match status" value="1"/>
</dbReference>
<keyword evidence="2 6" id="KW-1133">Transmembrane helix</keyword>
<keyword evidence="3 5" id="KW-0807">Transducer</keyword>
<comment type="similarity">
    <text evidence="4">Belongs to the methyl-accepting chemotaxis (MCP) protein family.</text>
</comment>
<feature type="transmembrane region" description="Helical" evidence="6">
    <location>
        <begin position="14"/>
        <end position="33"/>
    </location>
</feature>
<proteinExistence type="inferred from homology"/>
<feature type="transmembrane region" description="Helical" evidence="6">
    <location>
        <begin position="195"/>
        <end position="215"/>
    </location>
</feature>
<accession>A0ABP6SSI8</accession>
<feature type="domain" description="HAMP" evidence="8">
    <location>
        <begin position="217"/>
        <end position="269"/>
    </location>
</feature>
<evidence type="ECO:0000259" key="7">
    <source>
        <dbReference type="PROSITE" id="PS50111"/>
    </source>
</evidence>
<evidence type="ECO:0000259" key="8">
    <source>
        <dbReference type="PROSITE" id="PS50885"/>
    </source>
</evidence>
<evidence type="ECO:0000256" key="3">
    <source>
        <dbReference type="ARBA" id="ARBA00023224"/>
    </source>
</evidence>
<evidence type="ECO:0000313" key="9">
    <source>
        <dbReference type="EMBL" id="GAA3384045.1"/>
    </source>
</evidence>
<evidence type="ECO:0000313" key="10">
    <source>
        <dbReference type="Proteomes" id="UP001501676"/>
    </source>
</evidence>
<evidence type="ECO:0000256" key="4">
    <source>
        <dbReference type="ARBA" id="ARBA00029447"/>
    </source>
</evidence>
<name>A0ABP6SSI8_9ACTN</name>
<keyword evidence="6" id="KW-0472">Membrane</keyword>
<gene>
    <name evidence="9" type="ORF">GCM10020369_12270</name>
</gene>
<keyword evidence="10" id="KW-1185">Reference proteome</keyword>
<evidence type="ECO:0000256" key="2">
    <source>
        <dbReference type="ARBA" id="ARBA00022989"/>
    </source>
</evidence>
<evidence type="ECO:0000256" key="1">
    <source>
        <dbReference type="ARBA" id="ARBA00022692"/>
    </source>
</evidence>
<dbReference type="InterPro" id="IPR004090">
    <property type="entry name" value="Chemotax_Me-accpt_rcpt"/>
</dbReference>